<dbReference type="Pfam" id="PF07729">
    <property type="entry name" value="FCD"/>
    <property type="match status" value="1"/>
</dbReference>
<dbReference type="EMBL" id="UIGB01000001">
    <property type="protein sequence ID" value="SUU83360.1"/>
    <property type="molecule type" value="Genomic_DNA"/>
</dbReference>
<dbReference type="GO" id="GO:0003700">
    <property type="term" value="F:DNA-binding transcription factor activity"/>
    <property type="evidence" value="ECO:0007669"/>
    <property type="project" value="InterPro"/>
</dbReference>
<evidence type="ECO:0000256" key="1">
    <source>
        <dbReference type="ARBA" id="ARBA00023015"/>
    </source>
</evidence>
<sequence>MLQRAPNSERDLSAADLAYGGIIDLVLNSELRPGERTSVNLLAARLDIGRTPVKEAITRLQTEGLLSVAGRSGTMVNRIDREQTQQLFALRRALEDFAAEGAVENATTKDISEIRKCLQKLGRSNTTAEFVRANVEFHSLIVAAAGNPFLVRFFSQLQIQLQIVTYLLRRGFDKKAADARHREHETIVKALEKRDAKVLKNALRTHVMTTESAILATLTDSEKRERTLRRK</sequence>
<dbReference type="PROSITE" id="PS50949">
    <property type="entry name" value="HTH_GNTR"/>
    <property type="match status" value="1"/>
</dbReference>
<dbReference type="AlphaFoldDB" id="A0A380W3B6"/>
<dbReference type="Gene3D" id="1.10.10.10">
    <property type="entry name" value="Winged helix-like DNA-binding domain superfamily/Winged helix DNA-binding domain"/>
    <property type="match status" value="1"/>
</dbReference>
<dbReference type="RefSeq" id="WP_002718140.1">
    <property type="nucleotide sequence ID" value="NZ_UFSI01000001.1"/>
</dbReference>
<protein>
    <submittedName>
        <fullName evidence="5">HTH-type transcriptional regulator mcbR</fullName>
    </submittedName>
</protein>
<dbReference type="SMART" id="SM00345">
    <property type="entry name" value="HTH_GNTR"/>
    <property type="match status" value="1"/>
</dbReference>
<dbReference type="InterPro" id="IPR000524">
    <property type="entry name" value="Tscrpt_reg_HTH_GntR"/>
</dbReference>
<dbReference type="GO" id="GO:0003677">
    <property type="term" value="F:DNA binding"/>
    <property type="evidence" value="ECO:0007669"/>
    <property type="project" value="UniProtKB-KW"/>
</dbReference>
<dbReference type="PANTHER" id="PTHR43537">
    <property type="entry name" value="TRANSCRIPTIONAL REGULATOR, GNTR FAMILY"/>
    <property type="match status" value="1"/>
</dbReference>
<accession>A0A380W3B6</accession>
<dbReference type="Gene3D" id="1.20.120.530">
    <property type="entry name" value="GntR ligand-binding domain-like"/>
    <property type="match status" value="1"/>
</dbReference>
<reference evidence="5 6" key="1">
    <citation type="submission" date="2018-06" db="EMBL/GenBank/DDBJ databases">
        <authorList>
            <consortium name="Pathogen Informatics"/>
            <person name="Doyle S."/>
        </authorList>
    </citation>
    <scope>NUCLEOTIDE SEQUENCE [LARGE SCALE GENOMIC DNA]</scope>
    <source>
        <strain evidence="5 6">NCTC12722</strain>
    </source>
</reference>
<evidence type="ECO:0000256" key="3">
    <source>
        <dbReference type="ARBA" id="ARBA00023163"/>
    </source>
</evidence>
<dbReference type="PANTHER" id="PTHR43537:SF45">
    <property type="entry name" value="GNTR FAMILY REGULATORY PROTEIN"/>
    <property type="match status" value="1"/>
</dbReference>
<dbReference type="SUPFAM" id="SSF48008">
    <property type="entry name" value="GntR ligand-binding domain-like"/>
    <property type="match status" value="1"/>
</dbReference>
<keyword evidence="1" id="KW-0805">Transcription regulation</keyword>
<gene>
    <name evidence="5" type="primary">mcbR_1</name>
    <name evidence="5" type="ORF">NCTC12722_00524</name>
</gene>
<dbReference type="InterPro" id="IPR036390">
    <property type="entry name" value="WH_DNA-bd_sf"/>
</dbReference>
<feature type="domain" description="HTH gntR-type" evidence="4">
    <location>
        <begin position="12"/>
        <end position="79"/>
    </location>
</feature>
<dbReference type="Pfam" id="PF00392">
    <property type="entry name" value="GntR"/>
    <property type="match status" value="1"/>
</dbReference>
<dbReference type="Proteomes" id="UP000254343">
    <property type="component" value="Unassembled WGS sequence"/>
</dbReference>
<name>A0A380W3B6_AFIFE</name>
<dbReference type="InterPro" id="IPR008920">
    <property type="entry name" value="TF_FadR/GntR_C"/>
</dbReference>
<dbReference type="SUPFAM" id="SSF46785">
    <property type="entry name" value="Winged helix' DNA-binding domain"/>
    <property type="match status" value="1"/>
</dbReference>
<organism evidence="5 6">
    <name type="scientific">Afipia felis</name>
    <name type="common">Cat scratch disease bacillus</name>
    <dbReference type="NCBI Taxonomy" id="1035"/>
    <lineage>
        <taxon>Bacteria</taxon>
        <taxon>Pseudomonadati</taxon>
        <taxon>Pseudomonadota</taxon>
        <taxon>Alphaproteobacteria</taxon>
        <taxon>Hyphomicrobiales</taxon>
        <taxon>Nitrobacteraceae</taxon>
        <taxon>Afipia</taxon>
    </lineage>
</organism>
<dbReference type="SMART" id="SM00895">
    <property type="entry name" value="FCD"/>
    <property type="match status" value="1"/>
</dbReference>
<keyword evidence="3" id="KW-0804">Transcription</keyword>
<evidence type="ECO:0000256" key="2">
    <source>
        <dbReference type="ARBA" id="ARBA00023125"/>
    </source>
</evidence>
<proteinExistence type="predicted"/>
<dbReference type="InterPro" id="IPR011711">
    <property type="entry name" value="GntR_C"/>
</dbReference>
<dbReference type="InterPro" id="IPR036388">
    <property type="entry name" value="WH-like_DNA-bd_sf"/>
</dbReference>
<evidence type="ECO:0000313" key="6">
    <source>
        <dbReference type="Proteomes" id="UP000254343"/>
    </source>
</evidence>
<evidence type="ECO:0000259" key="4">
    <source>
        <dbReference type="PROSITE" id="PS50949"/>
    </source>
</evidence>
<dbReference type="OrthoDB" id="9788098at2"/>
<keyword evidence="2" id="KW-0238">DNA-binding</keyword>
<evidence type="ECO:0000313" key="5">
    <source>
        <dbReference type="EMBL" id="SUU83360.1"/>
    </source>
</evidence>